<keyword evidence="6 10" id="KW-0812">Transmembrane</keyword>
<evidence type="ECO:0000256" key="9">
    <source>
        <dbReference type="SAM" id="MobiDB-lite"/>
    </source>
</evidence>
<evidence type="ECO:0000256" key="3">
    <source>
        <dbReference type="ARBA" id="ARBA00022448"/>
    </source>
</evidence>
<proteinExistence type="inferred from homology"/>
<feature type="transmembrane region" description="Helical" evidence="10">
    <location>
        <begin position="12"/>
        <end position="33"/>
    </location>
</feature>
<dbReference type="GO" id="GO:0009636">
    <property type="term" value="P:response to toxic substance"/>
    <property type="evidence" value="ECO:0007669"/>
    <property type="project" value="UniProtKB-ARBA"/>
</dbReference>
<protein>
    <submittedName>
        <fullName evidence="12">Multidrug efflux RND transporter permease subunit</fullName>
    </submittedName>
</protein>
<dbReference type="NCBIfam" id="TIGR00915">
    <property type="entry name" value="2A0602"/>
    <property type="match status" value="1"/>
</dbReference>
<dbReference type="Gene3D" id="3.30.2090.10">
    <property type="entry name" value="Multidrug efflux transporter AcrB TolC docking domain, DN and DC subdomains"/>
    <property type="match status" value="2"/>
</dbReference>
<evidence type="ECO:0000313" key="13">
    <source>
        <dbReference type="Proteomes" id="UP000305398"/>
    </source>
</evidence>
<feature type="transmembrane region" description="Helical" evidence="10">
    <location>
        <begin position="903"/>
        <end position="924"/>
    </location>
</feature>
<comment type="subcellular location">
    <subcellularLocation>
        <location evidence="1">Cell inner membrane</location>
        <topology evidence="1">Multi-pass membrane protein</topology>
    </subcellularLocation>
</comment>
<dbReference type="GO" id="GO:0005886">
    <property type="term" value="C:plasma membrane"/>
    <property type="evidence" value="ECO:0007669"/>
    <property type="project" value="UniProtKB-SubCell"/>
</dbReference>
<dbReference type="NCBIfam" id="NF000282">
    <property type="entry name" value="RND_permease_1"/>
    <property type="match status" value="1"/>
</dbReference>
<evidence type="ECO:0000256" key="1">
    <source>
        <dbReference type="ARBA" id="ARBA00004429"/>
    </source>
</evidence>
<keyword evidence="5" id="KW-0997">Cell inner membrane</keyword>
<evidence type="ECO:0000259" key="11">
    <source>
        <dbReference type="PROSITE" id="PS50156"/>
    </source>
</evidence>
<keyword evidence="13" id="KW-1185">Reference proteome</keyword>
<dbReference type="SUPFAM" id="SSF82693">
    <property type="entry name" value="Multidrug efflux transporter AcrB pore domain, PN1, PN2, PC1 and PC2 subdomains"/>
    <property type="match status" value="4"/>
</dbReference>
<evidence type="ECO:0000256" key="5">
    <source>
        <dbReference type="ARBA" id="ARBA00022519"/>
    </source>
</evidence>
<evidence type="ECO:0000256" key="7">
    <source>
        <dbReference type="ARBA" id="ARBA00022989"/>
    </source>
</evidence>
<dbReference type="Pfam" id="PF00873">
    <property type="entry name" value="ACR_tran"/>
    <property type="match status" value="1"/>
</dbReference>
<evidence type="ECO:0000256" key="8">
    <source>
        <dbReference type="ARBA" id="ARBA00023136"/>
    </source>
</evidence>
<dbReference type="GO" id="GO:0042910">
    <property type="term" value="F:xenobiotic transmembrane transporter activity"/>
    <property type="evidence" value="ECO:0007669"/>
    <property type="project" value="TreeGrafter"/>
</dbReference>
<dbReference type="FunFam" id="1.20.1640.10:FF:000001">
    <property type="entry name" value="Efflux pump membrane transporter"/>
    <property type="match status" value="1"/>
</dbReference>
<organism evidence="12 13">
    <name type="scientific">Hymenobacter jejuensis</name>
    <dbReference type="NCBI Taxonomy" id="2502781"/>
    <lineage>
        <taxon>Bacteria</taxon>
        <taxon>Pseudomonadati</taxon>
        <taxon>Bacteroidota</taxon>
        <taxon>Cytophagia</taxon>
        <taxon>Cytophagales</taxon>
        <taxon>Hymenobacteraceae</taxon>
        <taxon>Hymenobacter</taxon>
    </lineage>
</organism>
<feature type="transmembrane region" description="Helical" evidence="10">
    <location>
        <begin position="396"/>
        <end position="419"/>
    </location>
</feature>
<sequence>MISDVFIRRPVTAIVISIVILIVGVLSILNLPVSQYPNISPPVVQISGSYTGADAQTVEQTVMTPIETQVNGTPGMAYLQSNGTNDGRVSTNVTFDIGTNVDIAALDVQNRVSVAEPTLPDEIKRLGLTVKKRNPTTLMVLAIYSPKRSHSTAFLDNYTNVYVRDALLRVPGVGDVTALGQDFSMRIWLKPDKMAQLGLNVTDVTNALREQNVQVAAGSVGTAPQYSSQAFQYTIIVNGRLNKVEEFENIVVRTKPEDGSVVYLKDVARVQLGQFDYSRYNTTNGIPTTLLLINQTPGGNALETAKGIYETMDNLKAKFPPDVTYKAAFESITVVQVSIKEVIETLLEALALVTVVVFIFLQSWRATLIPILAIPVAIVGTFILFIPLGFTINTLTLFGFVLAIGIVVDDAIVVVEAVQHYIDNEQISAREATSKAMKDITAPVIAIALILAAVFVPVGFIPGIVGKLYQQFAITIAISVVISAFVALSLTPALCSLLMRPTEQREDSKGLNKLFYRFNKWFERTTEHYSNGVKRALKATPFVVILLVCVYAGTFLLFRSKPSGFIPTEDEGRLFISVELPQGASSARTKAILDQMSKIIGEKVPAIRAYTAVGGLNALNFSFKPSSGTFFIQMKPWEERKDEADQLQGVIARLQKEFSVIKGANIVVVPPPAIPGLGNTGGFSFQLEQREGNTDIKAFEAVVNKFVATANQRPEIGRAFTFFTAKTPGYQVIVDREKAKKLGVPLTNIFTTLSTYMGSAYINDFTKYGRNYRVVAQADTFYRKDIADVGSYYVLNQQGQNVPLSSLITSKVVENAPLISHYNLFRAAEINGDAKPGYSSGQAIAALQEVASETLPAGYGFDFSGLSREEISSGNSTIIIFSLSIVFVFLLLAALYESWSVPFSVLLAVPLGAFGAIVALTFLPKLTNNVYAQIGLITLIGLSAKNAILIVEFAKERVDWGMNVVEATMEAVKLRLRPIIMTSLAFILGVLPLAFASGAGAVSRQTIGWTVTGGMLAATFLAIFTVPVLFVGITKLAYGKKKLAELEATYKPEEHGHAVHGSKEPNTPPEGPAEDAKNDVATEEKKRKVQTPPELGT</sequence>
<evidence type="ECO:0000256" key="4">
    <source>
        <dbReference type="ARBA" id="ARBA00022475"/>
    </source>
</evidence>
<feature type="transmembrane region" description="Helical" evidence="10">
    <location>
        <begin position="342"/>
        <end position="361"/>
    </location>
</feature>
<feature type="transmembrane region" description="Helical" evidence="10">
    <location>
        <begin position="539"/>
        <end position="558"/>
    </location>
</feature>
<dbReference type="PROSITE" id="PS50156">
    <property type="entry name" value="SSD"/>
    <property type="match status" value="1"/>
</dbReference>
<evidence type="ECO:0000313" key="12">
    <source>
        <dbReference type="EMBL" id="QDA61747.1"/>
    </source>
</evidence>
<feature type="transmembrane region" description="Helical" evidence="10">
    <location>
        <begin position="974"/>
        <end position="995"/>
    </location>
</feature>
<dbReference type="GO" id="GO:0015562">
    <property type="term" value="F:efflux transmembrane transporter activity"/>
    <property type="evidence" value="ECO:0007669"/>
    <property type="project" value="InterPro"/>
</dbReference>
<dbReference type="Gene3D" id="3.30.70.1430">
    <property type="entry name" value="Multidrug efflux transporter AcrB pore domain"/>
    <property type="match status" value="2"/>
</dbReference>
<evidence type="ECO:0000256" key="6">
    <source>
        <dbReference type="ARBA" id="ARBA00022692"/>
    </source>
</evidence>
<dbReference type="InterPro" id="IPR001036">
    <property type="entry name" value="Acrflvin-R"/>
</dbReference>
<feature type="region of interest" description="Disordered" evidence="9">
    <location>
        <begin position="1052"/>
        <end position="1097"/>
    </location>
</feature>
<keyword evidence="7 10" id="KW-1133">Transmembrane helix</keyword>
<keyword evidence="8 10" id="KW-0472">Membrane</keyword>
<feature type="transmembrane region" description="Helical" evidence="10">
    <location>
        <begin position="472"/>
        <end position="499"/>
    </location>
</feature>
<dbReference type="Gene3D" id="3.30.70.1320">
    <property type="entry name" value="Multidrug efflux transporter AcrB pore domain like"/>
    <property type="match status" value="1"/>
</dbReference>
<evidence type="ECO:0000256" key="2">
    <source>
        <dbReference type="ARBA" id="ARBA00010942"/>
    </source>
</evidence>
<feature type="domain" description="SSD" evidence="11">
    <location>
        <begin position="371"/>
        <end position="497"/>
    </location>
</feature>
<dbReference type="SUPFAM" id="SSF82714">
    <property type="entry name" value="Multidrug efflux transporter AcrB TolC docking domain, DN and DC subdomains"/>
    <property type="match status" value="2"/>
</dbReference>
<dbReference type="InterPro" id="IPR004764">
    <property type="entry name" value="MdtF-like"/>
</dbReference>
<dbReference type="EMBL" id="CP040896">
    <property type="protein sequence ID" value="QDA61747.1"/>
    <property type="molecule type" value="Genomic_DNA"/>
</dbReference>
<gene>
    <name evidence="12" type="ORF">FHG12_17325</name>
</gene>
<dbReference type="InterPro" id="IPR027463">
    <property type="entry name" value="AcrB_DN_DC_subdom"/>
</dbReference>
<keyword evidence="4" id="KW-1003">Cell membrane</keyword>
<feature type="compositionally biased region" description="Basic and acidic residues" evidence="9">
    <location>
        <begin position="1052"/>
        <end position="1063"/>
    </location>
</feature>
<feature type="transmembrane region" description="Helical" evidence="10">
    <location>
        <begin position="878"/>
        <end position="896"/>
    </location>
</feature>
<dbReference type="Proteomes" id="UP000305398">
    <property type="component" value="Chromosome"/>
</dbReference>
<dbReference type="PRINTS" id="PR00702">
    <property type="entry name" value="ACRIFLAVINRP"/>
</dbReference>
<dbReference type="KEGG" id="hyj:FHG12_17325"/>
<feature type="transmembrane region" description="Helical" evidence="10">
    <location>
        <begin position="930"/>
        <end position="953"/>
    </location>
</feature>
<keyword evidence="3" id="KW-0813">Transport</keyword>
<dbReference type="OrthoDB" id="9758940at2"/>
<dbReference type="Gene3D" id="3.30.70.1440">
    <property type="entry name" value="Multidrug efflux transporter AcrB pore domain"/>
    <property type="match status" value="1"/>
</dbReference>
<dbReference type="RefSeq" id="WP_139516921.1">
    <property type="nucleotide sequence ID" value="NZ_CP040896.1"/>
</dbReference>
<feature type="transmembrane region" description="Helical" evidence="10">
    <location>
        <begin position="440"/>
        <end position="460"/>
    </location>
</feature>
<dbReference type="Gene3D" id="1.20.1640.10">
    <property type="entry name" value="Multidrug efflux transporter AcrB transmembrane domain"/>
    <property type="match status" value="2"/>
</dbReference>
<dbReference type="SUPFAM" id="SSF82866">
    <property type="entry name" value="Multidrug efflux transporter AcrB transmembrane domain"/>
    <property type="match status" value="2"/>
</dbReference>
<comment type="similarity">
    <text evidence="2">Belongs to the resistance-nodulation-cell division (RND) (TC 2.A.6) family.</text>
</comment>
<dbReference type="PANTHER" id="PTHR32063">
    <property type="match status" value="1"/>
</dbReference>
<reference evidence="12 13" key="1">
    <citation type="submission" date="2019-06" db="EMBL/GenBank/DDBJ databases">
        <authorList>
            <person name="Srinivasan S."/>
        </authorList>
    </citation>
    <scope>NUCLEOTIDE SEQUENCE [LARGE SCALE GENOMIC DNA]</scope>
    <source>
        <strain evidence="12 13">17J68-5</strain>
    </source>
</reference>
<dbReference type="PANTHER" id="PTHR32063:SF11">
    <property type="entry name" value="CATION OR DRUG EFFLUX SYSTEM PROTEIN"/>
    <property type="match status" value="1"/>
</dbReference>
<feature type="transmembrane region" description="Helical" evidence="10">
    <location>
        <begin position="368"/>
        <end position="390"/>
    </location>
</feature>
<accession>A0A5B8A3I8</accession>
<dbReference type="AlphaFoldDB" id="A0A5B8A3I8"/>
<feature type="transmembrane region" description="Helical" evidence="10">
    <location>
        <begin position="1007"/>
        <end position="1033"/>
    </location>
</feature>
<feature type="compositionally biased region" description="Basic and acidic residues" evidence="9">
    <location>
        <begin position="1074"/>
        <end position="1086"/>
    </location>
</feature>
<evidence type="ECO:0000256" key="10">
    <source>
        <dbReference type="SAM" id="Phobius"/>
    </source>
</evidence>
<dbReference type="InterPro" id="IPR000731">
    <property type="entry name" value="SSD"/>
</dbReference>
<name>A0A5B8A3I8_9BACT</name>